<evidence type="ECO:0000313" key="1">
    <source>
        <dbReference type="EMBL" id="CDW42480.1"/>
    </source>
</evidence>
<dbReference type="AlphaFoldDB" id="A0A0K2UWM7"/>
<organism evidence="1">
    <name type="scientific">Lepeophtheirus salmonis</name>
    <name type="common">Salmon louse</name>
    <name type="synonym">Caligus salmonis</name>
    <dbReference type="NCBI Taxonomy" id="72036"/>
    <lineage>
        <taxon>Eukaryota</taxon>
        <taxon>Metazoa</taxon>
        <taxon>Ecdysozoa</taxon>
        <taxon>Arthropoda</taxon>
        <taxon>Crustacea</taxon>
        <taxon>Multicrustacea</taxon>
        <taxon>Hexanauplia</taxon>
        <taxon>Copepoda</taxon>
        <taxon>Siphonostomatoida</taxon>
        <taxon>Caligidae</taxon>
        <taxon>Lepeophtheirus</taxon>
    </lineage>
</organism>
<sequence length="55" mass="6590">RHTTSINSKNSFIEYYSTYRWFSCNAHIIAITHIHELVLGWDKELIFALNIFIFN</sequence>
<reference evidence="1" key="1">
    <citation type="submission" date="2014-05" db="EMBL/GenBank/DDBJ databases">
        <authorList>
            <person name="Chronopoulou M."/>
        </authorList>
    </citation>
    <scope>NUCLEOTIDE SEQUENCE</scope>
    <source>
        <tissue evidence="1">Whole organism</tissue>
    </source>
</reference>
<dbReference type="EMBL" id="HACA01025119">
    <property type="protein sequence ID" value="CDW42480.1"/>
    <property type="molecule type" value="Transcribed_RNA"/>
</dbReference>
<name>A0A0K2UWM7_LEPSM</name>
<accession>A0A0K2UWM7</accession>
<protein>
    <submittedName>
        <fullName evidence="1">Uncharacterized protein</fullName>
    </submittedName>
</protein>
<feature type="non-terminal residue" evidence="1">
    <location>
        <position position="1"/>
    </location>
</feature>
<proteinExistence type="predicted"/>